<dbReference type="SUPFAM" id="SSF54713">
    <property type="entry name" value="Elongation factor Ts (EF-Ts), dimerisation domain"/>
    <property type="match status" value="1"/>
</dbReference>
<dbReference type="InterPro" id="IPR014039">
    <property type="entry name" value="Transl_elong_EFTs/EF1B_dimer"/>
</dbReference>
<dbReference type="OrthoDB" id="277235at2759"/>
<protein>
    <recommendedName>
        <fullName evidence="3">Translation elongation factor EFTs/EF1B dimerisation domain-containing protein</fullName>
    </recommendedName>
</protein>
<dbReference type="EMBL" id="CAJNNV010012385">
    <property type="protein sequence ID" value="CAE8600713.1"/>
    <property type="molecule type" value="Genomic_DNA"/>
</dbReference>
<dbReference type="AlphaFoldDB" id="A0A813EQG7"/>
<feature type="domain" description="Translation elongation factor EFTs/EF1B dimerisation" evidence="3">
    <location>
        <begin position="8"/>
        <end position="130"/>
    </location>
</feature>
<dbReference type="InterPro" id="IPR001816">
    <property type="entry name" value="Transl_elong_EFTs/EF1B"/>
</dbReference>
<dbReference type="GO" id="GO:0070125">
    <property type="term" value="P:mitochondrial translational elongation"/>
    <property type="evidence" value="ECO:0007669"/>
    <property type="project" value="TreeGrafter"/>
</dbReference>
<accession>A0A813EQG7</accession>
<dbReference type="HAMAP" id="MF_00050">
    <property type="entry name" value="EF_Ts"/>
    <property type="match status" value="1"/>
</dbReference>
<dbReference type="Gene3D" id="3.30.479.20">
    <property type="entry name" value="Elongation factor Ts, dimerisation domain"/>
    <property type="match status" value="1"/>
</dbReference>
<dbReference type="PANTHER" id="PTHR11741:SF0">
    <property type="entry name" value="ELONGATION FACTOR TS, MITOCHONDRIAL"/>
    <property type="match status" value="1"/>
</dbReference>
<dbReference type="GO" id="GO:0003746">
    <property type="term" value="F:translation elongation factor activity"/>
    <property type="evidence" value="ECO:0007669"/>
    <property type="project" value="UniProtKB-KW"/>
</dbReference>
<comment type="caution">
    <text evidence="4">The sequence shown here is derived from an EMBL/GenBank/DDBJ whole genome shotgun (WGS) entry which is preliminary data.</text>
</comment>
<gene>
    <name evidence="4" type="ORF">PGLA1383_LOCUS19020</name>
</gene>
<sequence length="173" mass="18503">VLCLAAPTGGVVAGYVHPKQADGLPGTGRMAATVALRPAPAAGCDLVRLRVIAAHLARHTVAAQPRFLTVGSIPAETLRKEREIFRAAHLEQVGPKKTGIVDEKVMDKILDGKTQKFYQETVLACQELVAPQVASADGKTEQKPLPVAEWLQAEAKALGLEQIILEDFRLAVL</sequence>
<dbReference type="Gene3D" id="1.10.286.20">
    <property type="match status" value="1"/>
</dbReference>
<evidence type="ECO:0000313" key="4">
    <source>
        <dbReference type="EMBL" id="CAE8600713.1"/>
    </source>
</evidence>
<evidence type="ECO:0000256" key="2">
    <source>
        <dbReference type="ARBA" id="ARBA00022917"/>
    </source>
</evidence>
<dbReference type="Proteomes" id="UP000654075">
    <property type="component" value="Unassembled WGS sequence"/>
</dbReference>
<keyword evidence="1" id="KW-0251">Elongation factor</keyword>
<dbReference type="GO" id="GO:0005739">
    <property type="term" value="C:mitochondrion"/>
    <property type="evidence" value="ECO:0007669"/>
    <property type="project" value="GOC"/>
</dbReference>
<name>A0A813EQG7_POLGL</name>
<keyword evidence="5" id="KW-1185">Reference proteome</keyword>
<evidence type="ECO:0000313" key="5">
    <source>
        <dbReference type="Proteomes" id="UP000654075"/>
    </source>
</evidence>
<proteinExistence type="inferred from homology"/>
<evidence type="ECO:0000256" key="1">
    <source>
        <dbReference type="ARBA" id="ARBA00022768"/>
    </source>
</evidence>
<dbReference type="InterPro" id="IPR036402">
    <property type="entry name" value="EF-Ts_dimer_sf"/>
</dbReference>
<dbReference type="Pfam" id="PF00889">
    <property type="entry name" value="EF_TS"/>
    <property type="match status" value="1"/>
</dbReference>
<reference evidence="4" key="1">
    <citation type="submission" date="2021-02" db="EMBL/GenBank/DDBJ databases">
        <authorList>
            <person name="Dougan E. K."/>
            <person name="Rhodes N."/>
            <person name="Thang M."/>
            <person name="Chan C."/>
        </authorList>
    </citation>
    <scope>NUCLEOTIDE SEQUENCE</scope>
</reference>
<dbReference type="PANTHER" id="PTHR11741">
    <property type="entry name" value="ELONGATION FACTOR TS"/>
    <property type="match status" value="1"/>
</dbReference>
<keyword evidence="2" id="KW-0648">Protein biosynthesis</keyword>
<feature type="non-terminal residue" evidence="4">
    <location>
        <position position="173"/>
    </location>
</feature>
<evidence type="ECO:0000259" key="3">
    <source>
        <dbReference type="Pfam" id="PF00889"/>
    </source>
</evidence>
<organism evidence="4 5">
    <name type="scientific">Polarella glacialis</name>
    <name type="common">Dinoflagellate</name>
    <dbReference type="NCBI Taxonomy" id="89957"/>
    <lineage>
        <taxon>Eukaryota</taxon>
        <taxon>Sar</taxon>
        <taxon>Alveolata</taxon>
        <taxon>Dinophyceae</taxon>
        <taxon>Suessiales</taxon>
        <taxon>Suessiaceae</taxon>
        <taxon>Polarella</taxon>
    </lineage>
</organism>